<evidence type="ECO:0000313" key="1">
    <source>
        <dbReference type="Proteomes" id="UP000887579"/>
    </source>
</evidence>
<dbReference type="WBParaSite" id="ES5_v2.g11692.t1">
    <property type="protein sequence ID" value="ES5_v2.g11692.t1"/>
    <property type="gene ID" value="ES5_v2.g11692"/>
</dbReference>
<accession>A0AC34F3Y9</accession>
<sequence length="648" mass="73774">MSKRRKRTPTGLPPWIGQQNYKDLQTECIKKKQKFVDLVFPPENSSLFLDPERSSEIVWKRPGELVDDPKLFVEGASPNDVTQGILGNCWFVSACSALTHNEELLQKVIPEWETQEWDASNQYCGIFRFRFWRFGEWIEIVIDDLLPTKDGKLLFARSKTDNEFWSALLEKAFAKLYGCYENLVGGQLSDALQDVSGGVAETISVKKILDGTKDKDEKLFHLIRGAFEKGALIVAAIAAKNKEEIEKSLSCGLVKGHAYAVTMVRYIDLDAKKQTLLSSLFGSNADKVAMIRLQNPWGEIEWNGPWSDTDSRWEEVTEAQKHELGMTVDEDGEFWMPWEEFVKYFTDISVCQLFNTGCSTASGVFNEYIFFDEWTTNGVKCGAPKDRSGGCQNFSATFCFNPQYRFDVYEPGSEMMIALTQKEIQNEAAKQREPYVTIGLHVMKAINPVGTSDYASARSVYLHLTDIGPGRYILMPTTYAPREQAEYMLRIYSAHDCNPKLLLRDCPKTSPFMCTKISAVTRLKIIEATIHSPPKDSTNLFVCITSDKERVQTISQKSSALVEWNEPFVFHRHDLRQKYTIEIIQEGPKRFQQRIGKCFLTGLTDNDTRIQILDIQSVDGEKNSNNLAKTRIGNLKVEISSFDDHMYL</sequence>
<reference evidence="2" key="1">
    <citation type="submission" date="2022-11" db="UniProtKB">
        <authorList>
            <consortium name="WormBaseParasite"/>
        </authorList>
    </citation>
    <scope>IDENTIFICATION</scope>
</reference>
<proteinExistence type="predicted"/>
<evidence type="ECO:0000313" key="2">
    <source>
        <dbReference type="WBParaSite" id="ES5_v2.g11692.t1"/>
    </source>
</evidence>
<organism evidence="1 2">
    <name type="scientific">Panagrolaimus sp. ES5</name>
    <dbReference type="NCBI Taxonomy" id="591445"/>
    <lineage>
        <taxon>Eukaryota</taxon>
        <taxon>Metazoa</taxon>
        <taxon>Ecdysozoa</taxon>
        <taxon>Nematoda</taxon>
        <taxon>Chromadorea</taxon>
        <taxon>Rhabditida</taxon>
        <taxon>Tylenchina</taxon>
        <taxon>Panagrolaimomorpha</taxon>
        <taxon>Panagrolaimoidea</taxon>
        <taxon>Panagrolaimidae</taxon>
        <taxon>Panagrolaimus</taxon>
    </lineage>
</organism>
<name>A0AC34F3Y9_9BILA</name>
<dbReference type="Proteomes" id="UP000887579">
    <property type="component" value="Unplaced"/>
</dbReference>
<protein>
    <submittedName>
        <fullName evidence="2">Calpain catalytic domain-containing protein</fullName>
    </submittedName>
</protein>